<sequence length="115" mass="12646">MLTCLGTANPYEPSACQEAAVYGSAQRHGIEKDVKSLMEGKKKANIFPQQCQKFLIFPDLPQVRKANEHLIRTSGVCKGRLLEALNECLNPAQALPRSYVNSGVSGDEKVLQNSR</sequence>
<protein>
    <submittedName>
        <fullName evidence="1">Uncharacterized protein</fullName>
    </submittedName>
</protein>
<organism evidence="1 2">
    <name type="scientific">Marinospirillum celere</name>
    <dbReference type="NCBI Taxonomy" id="1122252"/>
    <lineage>
        <taxon>Bacteria</taxon>
        <taxon>Pseudomonadati</taxon>
        <taxon>Pseudomonadota</taxon>
        <taxon>Gammaproteobacteria</taxon>
        <taxon>Oceanospirillales</taxon>
        <taxon>Oceanospirillaceae</taxon>
        <taxon>Marinospirillum</taxon>
    </lineage>
</organism>
<dbReference type="Proteomes" id="UP000199058">
    <property type="component" value="Unassembled WGS sequence"/>
</dbReference>
<reference evidence="1 2" key="1">
    <citation type="submission" date="2016-10" db="EMBL/GenBank/DDBJ databases">
        <authorList>
            <person name="de Groot N.N."/>
        </authorList>
    </citation>
    <scope>NUCLEOTIDE SEQUENCE [LARGE SCALE GENOMIC DNA]</scope>
    <source>
        <strain evidence="1 2">DSM 18438</strain>
    </source>
</reference>
<proteinExistence type="predicted"/>
<dbReference type="EMBL" id="FOLH01000004">
    <property type="protein sequence ID" value="SFC29189.1"/>
    <property type="molecule type" value="Genomic_DNA"/>
</dbReference>
<dbReference type="AlphaFoldDB" id="A0A1I1HYE9"/>
<name>A0A1I1HYE9_9GAMM</name>
<evidence type="ECO:0000313" key="2">
    <source>
        <dbReference type="Proteomes" id="UP000199058"/>
    </source>
</evidence>
<dbReference type="STRING" id="1122252.SAMN05660443_2101"/>
<accession>A0A1I1HYE9</accession>
<keyword evidence="2" id="KW-1185">Reference proteome</keyword>
<gene>
    <name evidence="1" type="ORF">SAMN05660443_2101</name>
</gene>
<evidence type="ECO:0000313" key="1">
    <source>
        <dbReference type="EMBL" id="SFC29189.1"/>
    </source>
</evidence>